<accession>A0A2K4ZIU2</accession>
<dbReference type="EMBL" id="OFSM01000015">
    <property type="protein sequence ID" value="SOY30380.1"/>
    <property type="molecule type" value="Genomic_DNA"/>
</dbReference>
<dbReference type="RefSeq" id="WP_103240414.1">
    <property type="nucleotide sequence ID" value="NZ_JANJZD010000015.1"/>
</dbReference>
<reference evidence="1 2" key="1">
    <citation type="submission" date="2018-01" db="EMBL/GenBank/DDBJ databases">
        <authorList>
            <person name="Gaut B.S."/>
            <person name="Morton B.R."/>
            <person name="Clegg M.T."/>
            <person name="Duvall M.R."/>
        </authorList>
    </citation>
    <scope>NUCLEOTIDE SEQUENCE [LARGE SCALE GENOMIC DNA]</scope>
    <source>
        <strain evidence="1">GP69</strain>
    </source>
</reference>
<name>A0A2K4ZIU2_9FIRM</name>
<evidence type="ECO:0000313" key="2">
    <source>
        <dbReference type="Proteomes" id="UP000236311"/>
    </source>
</evidence>
<dbReference type="Proteomes" id="UP000236311">
    <property type="component" value="Unassembled WGS sequence"/>
</dbReference>
<evidence type="ECO:0000313" key="1">
    <source>
        <dbReference type="EMBL" id="SOY30380.1"/>
    </source>
</evidence>
<protein>
    <recommendedName>
        <fullName evidence="3">Bacterial transcription activator, effector binding domain</fullName>
    </recommendedName>
</protein>
<evidence type="ECO:0008006" key="3">
    <source>
        <dbReference type="Google" id="ProtNLM"/>
    </source>
</evidence>
<dbReference type="AlphaFoldDB" id="A0A2K4ZIU2"/>
<gene>
    <name evidence="1" type="ORF">AMURIS_03107</name>
</gene>
<sequence length="176" mass="19805">MSKLKNMRLVEIPRFRAVSSGEQPVGEIFGGESRFQSWVNAHGHLLQKHIFEPLDFLWHEDRDIDRSVWILAIKDDVTEKDTTPYEIMEFPGGMFLVATGDESDSADLEETVSGMFAWIEDSDVFEYGDFPISGMCNMPNPDGAIDKALGIAQQQIFLPLKFCGNQAAACVEERRA</sequence>
<organism evidence="1 2">
    <name type="scientific">Acetatifactor muris</name>
    <dbReference type="NCBI Taxonomy" id="879566"/>
    <lineage>
        <taxon>Bacteria</taxon>
        <taxon>Bacillati</taxon>
        <taxon>Bacillota</taxon>
        <taxon>Clostridia</taxon>
        <taxon>Lachnospirales</taxon>
        <taxon>Lachnospiraceae</taxon>
        <taxon>Acetatifactor</taxon>
    </lineage>
</organism>
<dbReference type="OrthoDB" id="9811174at2"/>
<keyword evidence="2" id="KW-1185">Reference proteome</keyword>
<proteinExistence type="predicted"/>